<dbReference type="EMBL" id="CP000252">
    <property type="protein sequence ID" value="ABC78769.1"/>
    <property type="molecule type" value="Genomic_DNA"/>
</dbReference>
<name>Q2LXG2_SYNAS</name>
<organism evidence="2 3">
    <name type="scientific">Syntrophus aciditrophicus (strain SB)</name>
    <dbReference type="NCBI Taxonomy" id="56780"/>
    <lineage>
        <taxon>Bacteria</taxon>
        <taxon>Pseudomonadati</taxon>
        <taxon>Thermodesulfobacteriota</taxon>
        <taxon>Syntrophia</taxon>
        <taxon>Syntrophales</taxon>
        <taxon>Syntrophaceae</taxon>
        <taxon>Syntrophus</taxon>
    </lineage>
</organism>
<proteinExistence type="predicted"/>
<dbReference type="AlphaFoldDB" id="Q2LXG2"/>
<evidence type="ECO:0000256" key="1">
    <source>
        <dbReference type="SAM" id="MobiDB-lite"/>
    </source>
</evidence>
<keyword evidence="3" id="KW-1185">Reference proteome</keyword>
<accession>Q2LXG2</accession>
<evidence type="ECO:0000313" key="3">
    <source>
        <dbReference type="Proteomes" id="UP000001933"/>
    </source>
</evidence>
<dbReference type="STRING" id="56780.SYN_02387"/>
<dbReference type="KEGG" id="sat:SYN_02387"/>
<dbReference type="HOGENOM" id="CLU_2319090_0_0_7"/>
<feature type="compositionally biased region" description="Basic and acidic residues" evidence="1">
    <location>
        <begin position="69"/>
        <end position="87"/>
    </location>
</feature>
<sequence>MNNLAKKILNGTLIAIFIMATFFLTGCGDSETAKELTNAAKKSVEGEVAKTKEEIKKQLDQVIPGTGNEQKENEKGVAKSGEEKSEKDSDDEDSSEEKD</sequence>
<dbReference type="InParanoid" id="Q2LXG2"/>
<reference evidence="2 3" key="1">
    <citation type="journal article" date="2007" name="Proc. Natl. Acad. Sci. U.S.A.">
        <title>The genome of Syntrophus aciditrophicus: life at the thermodynamic limit of microbial growth.</title>
        <authorList>
            <person name="McInerney M.J."/>
            <person name="Rohlin L."/>
            <person name="Mouttaki H."/>
            <person name="Kim U."/>
            <person name="Krupp R.S."/>
            <person name="Rios-Hernandez L."/>
            <person name="Sieber J."/>
            <person name="Struchtemeyer C.G."/>
            <person name="Bhattacharyya A."/>
            <person name="Campbell J.W."/>
            <person name="Gunsalus R.P."/>
        </authorList>
    </citation>
    <scope>NUCLEOTIDE SEQUENCE [LARGE SCALE GENOMIC DNA]</scope>
    <source>
        <strain evidence="2 3">SB</strain>
    </source>
</reference>
<evidence type="ECO:0000313" key="2">
    <source>
        <dbReference type="EMBL" id="ABC78769.1"/>
    </source>
</evidence>
<dbReference type="Proteomes" id="UP000001933">
    <property type="component" value="Chromosome"/>
</dbReference>
<dbReference type="PROSITE" id="PS51257">
    <property type="entry name" value="PROKAR_LIPOPROTEIN"/>
    <property type="match status" value="1"/>
</dbReference>
<protein>
    <submittedName>
        <fullName evidence="2">Hypothetical membrane protein</fullName>
    </submittedName>
</protein>
<feature type="region of interest" description="Disordered" evidence="1">
    <location>
        <begin position="59"/>
        <end position="99"/>
    </location>
</feature>
<dbReference type="RefSeq" id="WP_011418785.1">
    <property type="nucleotide sequence ID" value="NC_007759.1"/>
</dbReference>
<feature type="compositionally biased region" description="Acidic residues" evidence="1">
    <location>
        <begin position="88"/>
        <end position="99"/>
    </location>
</feature>
<gene>
    <name evidence="2" type="ORF">SYN_02387</name>
</gene>